<sequence>MNLSYILLHGAPLVLGLLIGLFLESKSKFMFSATIDPHIMDILMRDMEKIHQESFVMTDIPEELITVKASEIRDSIANVVDLTAERGEMNISTDISSDSDVRVELNGIDGIEGVQLMTQEPALISLGIKRGVCAIFIINALCSLWKIVRSFLNSQTKQSQLKPSSPKSLKPDDQDESAQAESVLTETNENEDIQAKYEERKARNKLRSEENRKEQELQNQKDSECLKRKKQESQRRIAELEEKT</sequence>
<evidence type="ECO:0000313" key="4">
    <source>
        <dbReference type="Proteomes" id="UP000008281"/>
    </source>
</evidence>
<keyword evidence="4" id="KW-1185">Reference proteome</keyword>
<proteinExistence type="predicted"/>
<dbReference type="Proteomes" id="UP000008281">
    <property type="component" value="Unassembled WGS sequence"/>
</dbReference>
<gene>
    <name evidence="3" type="ORF">CRE_15647</name>
</gene>
<feature type="region of interest" description="Disordered" evidence="1">
    <location>
        <begin position="156"/>
        <end position="244"/>
    </location>
</feature>
<reference evidence="3" key="1">
    <citation type="submission" date="2007-07" db="EMBL/GenBank/DDBJ databases">
        <title>PCAP assembly of the Caenorhabditis remanei genome.</title>
        <authorList>
            <consortium name="The Caenorhabditis remanei Sequencing Consortium"/>
            <person name="Wilson R.K."/>
        </authorList>
    </citation>
    <scope>NUCLEOTIDE SEQUENCE [LARGE SCALE GENOMIC DNA]</scope>
    <source>
        <strain evidence="3">PB4641</strain>
    </source>
</reference>
<evidence type="ECO:0000313" key="3">
    <source>
        <dbReference type="EMBL" id="EFO89316.1"/>
    </source>
</evidence>
<feature type="compositionally biased region" description="Basic and acidic residues" evidence="1">
    <location>
        <begin position="193"/>
        <end position="244"/>
    </location>
</feature>
<feature type="compositionally biased region" description="Low complexity" evidence="1">
    <location>
        <begin position="157"/>
        <end position="168"/>
    </location>
</feature>
<dbReference type="AlphaFoldDB" id="E3N846"/>
<keyword evidence="2" id="KW-0472">Membrane</keyword>
<feature type="transmembrane region" description="Helical" evidence="2">
    <location>
        <begin position="6"/>
        <end position="23"/>
    </location>
</feature>
<organism evidence="4">
    <name type="scientific">Caenorhabditis remanei</name>
    <name type="common">Caenorhabditis vulgaris</name>
    <dbReference type="NCBI Taxonomy" id="31234"/>
    <lineage>
        <taxon>Eukaryota</taxon>
        <taxon>Metazoa</taxon>
        <taxon>Ecdysozoa</taxon>
        <taxon>Nematoda</taxon>
        <taxon>Chromadorea</taxon>
        <taxon>Rhabditida</taxon>
        <taxon>Rhabditina</taxon>
        <taxon>Rhabditomorpha</taxon>
        <taxon>Rhabditoidea</taxon>
        <taxon>Rhabditidae</taxon>
        <taxon>Peloderinae</taxon>
        <taxon>Caenorhabditis</taxon>
    </lineage>
</organism>
<dbReference type="HOGENOM" id="CLU_1138920_0_0_1"/>
<dbReference type="InParanoid" id="E3N846"/>
<evidence type="ECO:0000256" key="1">
    <source>
        <dbReference type="SAM" id="MobiDB-lite"/>
    </source>
</evidence>
<name>E3N846_CAERE</name>
<evidence type="ECO:0000256" key="2">
    <source>
        <dbReference type="SAM" id="Phobius"/>
    </source>
</evidence>
<keyword evidence="2" id="KW-0812">Transmembrane</keyword>
<dbReference type="EMBL" id="DS268554">
    <property type="protein sequence ID" value="EFO89316.1"/>
    <property type="molecule type" value="Genomic_DNA"/>
</dbReference>
<protein>
    <submittedName>
        <fullName evidence="3">Uncharacterized protein</fullName>
    </submittedName>
</protein>
<accession>E3N846</accession>
<keyword evidence="2" id="KW-1133">Transmembrane helix</keyword>